<dbReference type="GO" id="GO:0003684">
    <property type="term" value="F:damaged DNA binding"/>
    <property type="evidence" value="ECO:0007669"/>
    <property type="project" value="TreeGrafter"/>
</dbReference>
<keyword evidence="14" id="KW-0234">DNA repair</keyword>
<dbReference type="InterPro" id="IPR002464">
    <property type="entry name" value="DNA/RNA_helicase_DEAH_CS"/>
</dbReference>
<dbReference type="PANTHER" id="PTHR11472">
    <property type="entry name" value="DNA REPAIR DEAD HELICASE RAD3/XP-D SUBFAMILY MEMBER"/>
    <property type="match status" value="1"/>
</dbReference>
<dbReference type="SMART" id="SM00488">
    <property type="entry name" value="DEXDc2"/>
    <property type="match status" value="1"/>
</dbReference>
<dbReference type="GO" id="GO:0051539">
    <property type="term" value="F:4 iron, 4 sulfur cluster binding"/>
    <property type="evidence" value="ECO:0007669"/>
    <property type="project" value="UniProtKB-KW"/>
</dbReference>
<keyword evidence="9" id="KW-0347">Helicase</keyword>
<keyword evidence="10" id="KW-0067">ATP-binding</keyword>
<name>A0A9P6DWD7_9AGAM</name>
<dbReference type="GO" id="GO:0005524">
    <property type="term" value="F:ATP binding"/>
    <property type="evidence" value="ECO:0007669"/>
    <property type="project" value="UniProtKB-KW"/>
</dbReference>
<dbReference type="Pfam" id="PF13307">
    <property type="entry name" value="Helicase_C_2"/>
    <property type="match status" value="1"/>
</dbReference>
<dbReference type="InterPro" id="IPR006554">
    <property type="entry name" value="Helicase-like_DEXD_c2"/>
</dbReference>
<comment type="subcellular location">
    <subcellularLocation>
        <location evidence="2">Nucleus</location>
    </subcellularLocation>
</comment>
<evidence type="ECO:0000256" key="15">
    <source>
        <dbReference type="ARBA" id="ARBA00023235"/>
    </source>
</evidence>
<dbReference type="FunFam" id="3.40.50.300:FF:000128">
    <property type="entry name" value="Putative DNA repair helicase RAD3"/>
    <property type="match status" value="1"/>
</dbReference>
<organism evidence="21 22">
    <name type="scientific">Hydnum rufescens UP504</name>
    <dbReference type="NCBI Taxonomy" id="1448309"/>
    <lineage>
        <taxon>Eukaryota</taxon>
        <taxon>Fungi</taxon>
        <taxon>Dikarya</taxon>
        <taxon>Basidiomycota</taxon>
        <taxon>Agaricomycotina</taxon>
        <taxon>Agaricomycetes</taxon>
        <taxon>Cantharellales</taxon>
        <taxon>Hydnaceae</taxon>
        <taxon>Hydnum</taxon>
    </lineage>
</organism>
<dbReference type="InterPro" id="IPR010643">
    <property type="entry name" value="HBB"/>
</dbReference>
<evidence type="ECO:0000256" key="2">
    <source>
        <dbReference type="ARBA" id="ARBA00004123"/>
    </source>
</evidence>
<dbReference type="Proteomes" id="UP000886523">
    <property type="component" value="Unassembled WGS sequence"/>
</dbReference>
<dbReference type="AlphaFoldDB" id="A0A9P6DWD7"/>
<evidence type="ECO:0000313" key="21">
    <source>
        <dbReference type="EMBL" id="KAF9513563.1"/>
    </source>
</evidence>
<dbReference type="PROSITE" id="PS51193">
    <property type="entry name" value="HELICASE_ATP_BIND_2"/>
    <property type="match status" value="1"/>
</dbReference>
<keyword evidence="16" id="KW-0539">Nucleus</keyword>
<dbReference type="Gene3D" id="3.40.50.300">
    <property type="entry name" value="P-loop containing nucleotide triphosphate hydrolases"/>
    <property type="match status" value="2"/>
</dbReference>
<evidence type="ECO:0000256" key="14">
    <source>
        <dbReference type="ARBA" id="ARBA00023204"/>
    </source>
</evidence>
<dbReference type="Pfam" id="PF06777">
    <property type="entry name" value="HBB"/>
    <property type="match status" value="1"/>
</dbReference>
<proteinExistence type="inferred from homology"/>
<dbReference type="InterPro" id="IPR027417">
    <property type="entry name" value="P-loop_NTPase"/>
</dbReference>
<feature type="domain" description="Helicase ATP-binding" evidence="20">
    <location>
        <begin position="8"/>
        <end position="286"/>
    </location>
</feature>
<dbReference type="Pfam" id="PF06733">
    <property type="entry name" value="DEAD_2"/>
    <property type="match status" value="1"/>
</dbReference>
<dbReference type="PANTHER" id="PTHR11472:SF1">
    <property type="entry name" value="GENERAL TRANSCRIPTION AND DNA REPAIR FACTOR IIH HELICASE SUBUNIT XPD"/>
    <property type="match status" value="1"/>
</dbReference>
<dbReference type="InterPro" id="IPR010614">
    <property type="entry name" value="RAD3-like_helicase_DEAD"/>
</dbReference>
<evidence type="ECO:0000256" key="19">
    <source>
        <dbReference type="SAM" id="MobiDB-lite"/>
    </source>
</evidence>
<evidence type="ECO:0000256" key="7">
    <source>
        <dbReference type="ARBA" id="ARBA00022763"/>
    </source>
</evidence>
<dbReference type="SUPFAM" id="SSF52540">
    <property type="entry name" value="P-loop containing nucleoside triphosphate hydrolases"/>
    <property type="match status" value="2"/>
</dbReference>
<dbReference type="GO" id="GO:0000112">
    <property type="term" value="C:nucleotide-excision repair factor 3 complex"/>
    <property type="evidence" value="ECO:0007669"/>
    <property type="project" value="UniProtKB-ARBA"/>
</dbReference>
<keyword evidence="22" id="KW-1185">Reference proteome</keyword>
<evidence type="ECO:0000256" key="5">
    <source>
        <dbReference type="ARBA" id="ARBA00022723"/>
    </source>
</evidence>
<dbReference type="InterPro" id="IPR014013">
    <property type="entry name" value="Helic_SF1/SF2_ATP-bd_DinG/Rad3"/>
</dbReference>
<keyword evidence="12" id="KW-0411">Iron-sulfur</keyword>
<keyword evidence="5" id="KW-0479">Metal-binding</keyword>
<keyword evidence="11" id="KW-0408">Iron</keyword>
<evidence type="ECO:0000256" key="16">
    <source>
        <dbReference type="ARBA" id="ARBA00023242"/>
    </source>
</evidence>
<dbReference type="GO" id="GO:0006366">
    <property type="term" value="P:transcription by RNA polymerase II"/>
    <property type="evidence" value="ECO:0007669"/>
    <property type="project" value="TreeGrafter"/>
</dbReference>
<evidence type="ECO:0000256" key="6">
    <source>
        <dbReference type="ARBA" id="ARBA00022741"/>
    </source>
</evidence>
<comment type="catalytic activity">
    <reaction evidence="18">
        <text>ATP + H2O = ADP + phosphate + H(+)</text>
        <dbReference type="Rhea" id="RHEA:13065"/>
        <dbReference type="ChEBI" id="CHEBI:15377"/>
        <dbReference type="ChEBI" id="CHEBI:15378"/>
        <dbReference type="ChEBI" id="CHEBI:30616"/>
        <dbReference type="ChEBI" id="CHEBI:43474"/>
        <dbReference type="ChEBI" id="CHEBI:456216"/>
        <dbReference type="EC" id="5.6.2.3"/>
    </reaction>
</comment>
<dbReference type="SMART" id="SM00491">
    <property type="entry name" value="HELICc2"/>
    <property type="match status" value="1"/>
</dbReference>
<evidence type="ECO:0000256" key="10">
    <source>
        <dbReference type="ARBA" id="ARBA00022840"/>
    </source>
</evidence>
<evidence type="ECO:0000256" key="1">
    <source>
        <dbReference type="ARBA" id="ARBA00001966"/>
    </source>
</evidence>
<dbReference type="EMBL" id="MU128970">
    <property type="protein sequence ID" value="KAF9513563.1"/>
    <property type="molecule type" value="Genomic_DNA"/>
</dbReference>
<feature type="compositionally biased region" description="Basic and acidic residues" evidence="19">
    <location>
        <begin position="756"/>
        <end position="769"/>
    </location>
</feature>
<dbReference type="GO" id="GO:0043139">
    <property type="term" value="F:5'-3' DNA helicase activity"/>
    <property type="evidence" value="ECO:0007669"/>
    <property type="project" value="UniProtKB-EC"/>
</dbReference>
<evidence type="ECO:0000256" key="11">
    <source>
        <dbReference type="ARBA" id="ARBA00023004"/>
    </source>
</evidence>
<dbReference type="OrthoDB" id="272481at2759"/>
<comment type="cofactor">
    <cofactor evidence="1">
        <name>[4Fe-4S] cluster</name>
        <dbReference type="ChEBI" id="CHEBI:49883"/>
    </cofactor>
</comment>
<evidence type="ECO:0000256" key="12">
    <source>
        <dbReference type="ARBA" id="ARBA00023014"/>
    </source>
</evidence>
<keyword evidence="6" id="KW-0547">Nucleotide-binding</keyword>
<dbReference type="FunFam" id="3.40.50.300:FF:000135">
    <property type="entry name" value="DNA repair helicase RAD3, putative"/>
    <property type="match status" value="1"/>
</dbReference>
<evidence type="ECO:0000259" key="20">
    <source>
        <dbReference type="PROSITE" id="PS51193"/>
    </source>
</evidence>
<dbReference type="PRINTS" id="PR00852">
    <property type="entry name" value="XRODRMPGMNTD"/>
</dbReference>
<accession>A0A9P6DWD7</accession>
<dbReference type="InterPro" id="IPR001945">
    <property type="entry name" value="RAD3/XPD"/>
</dbReference>
<evidence type="ECO:0000256" key="13">
    <source>
        <dbReference type="ARBA" id="ARBA00023125"/>
    </source>
</evidence>
<keyword evidence="7" id="KW-0227">DNA damage</keyword>
<dbReference type="InterPro" id="IPR045028">
    <property type="entry name" value="DinG/Rad3-like"/>
</dbReference>
<keyword evidence="15" id="KW-0413">Isomerase</keyword>
<gene>
    <name evidence="21" type="ORF">BS47DRAFT_1372478</name>
</gene>
<dbReference type="GO" id="GO:0045951">
    <property type="term" value="P:positive regulation of mitotic recombination"/>
    <property type="evidence" value="ECO:0007669"/>
    <property type="project" value="TreeGrafter"/>
</dbReference>
<dbReference type="GO" id="GO:0016818">
    <property type="term" value="F:hydrolase activity, acting on acid anhydrides, in phosphorus-containing anhydrides"/>
    <property type="evidence" value="ECO:0007669"/>
    <property type="project" value="InterPro"/>
</dbReference>
<feature type="region of interest" description="Disordered" evidence="19">
    <location>
        <begin position="743"/>
        <end position="782"/>
    </location>
</feature>
<evidence type="ECO:0000256" key="17">
    <source>
        <dbReference type="ARBA" id="ARBA00044969"/>
    </source>
</evidence>
<keyword evidence="13" id="KW-0238">DNA-binding</keyword>
<comment type="similarity">
    <text evidence="3">Belongs to the helicase family. RAD3/XPD subfamily.</text>
</comment>
<evidence type="ECO:0000256" key="4">
    <source>
        <dbReference type="ARBA" id="ARBA00022485"/>
    </source>
</evidence>
<dbReference type="GO" id="GO:0006289">
    <property type="term" value="P:nucleotide-excision repair"/>
    <property type="evidence" value="ECO:0007669"/>
    <property type="project" value="InterPro"/>
</dbReference>
<dbReference type="CDD" id="cd18788">
    <property type="entry name" value="SF2_C_XPD"/>
    <property type="match status" value="1"/>
</dbReference>
<dbReference type="NCBIfam" id="TIGR00604">
    <property type="entry name" value="rad3"/>
    <property type="match status" value="1"/>
</dbReference>
<feature type="compositionally biased region" description="Acidic residues" evidence="19">
    <location>
        <begin position="770"/>
        <end position="779"/>
    </location>
</feature>
<evidence type="ECO:0000256" key="8">
    <source>
        <dbReference type="ARBA" id="ARBA00022801"/>
    </source>
</evidence>
<keyword evidence="4" id="KW-0004">4Fe-4S</keyword>
<dbReference type="PROSITE" id="PS00690">
    <property type="entry name" value="DEAH_ATP_HELICASE"/>
    <property type="match status" value="1"/>
</dbReference>
<evidence type="ECO:0000256" key="3">
    <source>
        <dbReference type="ARBA" id="ARBA00009146"/>
    </source>
</evidence>
<evidence type="ECO:0000256" key="18">
    <source>
        <dbReference type="ARBA" id="ARBA00048954"/>
    </source>
</evidence>
<dbReference type="InterPro" id="IPR013020">
    <property type="entry name" value="Rad3/Chl1-like"/>
</dbReference>
<comment type="caution">
    <text evidence="21">The sequence shown here is derived from an EMBL/GenBank/DDBJ whole genome shotgun (WGS) entry which is preliminary data.</text>
</comment>
<keyword evidence="8" id="KW-0378">Hydrolase</keyword>
<sequence length="796" mass="89754">MKFFIDDLPWVIFPYEFLYPEQYAYMCDLKKTLDAQGHGVLEMPSGTGKTVSLLSLIVSYQQKLVYCSRTVPEIEKALSELKRLMEYRAAHAETVEEKAKEQAFLGLGLTSRKNLCLNPEVAREKKGKIVDARCRDLTSAAACEKGRANPGSVPLCSFHEGLNDLEPGNLIPPGIWTLADVQQHGVKNGVCPYFTIRRMMTFANVIIYSFHYLLDPKVAEQVSKELSKDAIVVFDEAHNIDNVCIESLSIDLTRPMLEAAARSVGKLGDRIEEIKQTDASKLQDEYAKLVEGLQEADADGNAGEDDIMGNPVLPDDLLKEAIPGNIRKAEHFVAFLKRLVEYLKTRMRVLHVVAETPLSFLQHLKDITFIERRPLRFCAERLQSLVRTLELTRLDEYSALQKVATFATLVATYDKGFLLILEPFETDNATIPNPIFHLVCLDPALAIRPVFERFSSVVITSGTISPLDMYPKMLQFTPVVQESYSMSLDRNSFLPIVITRGSDQVAISSRFEVRNDPAVVRNFGSILIEYSKVVPDGIVCFFPSYLYMESIVAAWNDMDILTEVWKHKLIFVETPDANETSIALENYRRACDNGRGKVSEGIDFDHNYGRAVIMFGIPYQYTESRILRARLEYLRDTYRIRESEFLGFDAMRNAAQCVGRVLRGKTDWGLMIFADKRFARADKRSKLPRWINQYITDNASNLSTDMALVLSKHFLRTISQAAKEGPTSLSLWSLADVEKAQQKARELAQAEAEELDREHAGASERRGDGMDEDEDEDEFAGIGLGEDVLAAMDIDG</sequence>
<dbReference type="GO" id="GO:0046872">
    <property type="term" value="F:metal ion binding"/>
    <property type="evidence" value="ECO:0007669"/>
    <property type="project" value="UniProtKB-KW"/>
</dbReference>
<reference evidence="21" key="1">
    <citation type="journal article" date="2020" name="Nat. Commun.">
        <title>Large-scale genome sequencing of mycorrhizal fungi provides insights into the early evolution of symbiotic traits.</title>
        <authorList>
            <person name="Miyauchi S."/>
            <person name="Kiss E."/>
            <person name="Kuo A."/>
            <person name="Drula E."/>
            <person name="Kohler A."/>
            <person name="Sanchez-Garcia M."/>
            <person name="Morin E."/>
            <person name="Andreopoulos B."/>
            <person name="Barry K.W."/>
            <person name="Bonito G."/>
            <person name="Buee M."/>
            <person name="Carver A."/>
            <person name="Chen C."/>
            <person name="Cichocki N."/>
            <person name="Clum A."/>
            <person name="Culley D."/>
            <person name="Crous P.W."/>
            <person name="Fauchery L."/>
            <person name="Girlanda M."/>
            <person name="Hayes R.D."/>
            <person name="Keri Z."/>
            <person name="LaButti K."/>
            <person name="Lipzen A."/>
            <person name="Lombard V."/>
            <person name="Magnuson J."/>
            <person name="Maillard F."/>
            <person name="Murat C."/>
            <person name="Nolan M."/>
            <person name="Ohm R.A."/>
            <person name="Pangilinan J."/>
            <person name="Pereira M.F."/>
            <person name="Perotto S."/>
            <person name="Peter M."/>
            <person name="Pfister S."/>
            <person name="Riley R."/>
            <person name="Sitrit Y."/>
            <person name="Stielow J.B."/>
            <person name="Szollosi G."/>
            <person name="Zifcakova L."/>
            <person name="Stursova M."/>
            <person name="Spatafora J.W."/>
            <person name="Tedersoo L."/>
            <person name="Vaario L.M."/>
            <person name="Yamada A."/>
            <person name="Yan M."/>
            <person name="Wang P."/>
            <person name="Xu J."/>
            <person name="Bruns T."/>
            <person name="Baldrian P."/>
            <person name="Vilgalys R."/>
            <person name="Dunand C."/>
            <person name="Henrissat B."/>
            <person name="Grigoriev I.V."/>
            <person name="Hibbett D."/>
            <person name="Nagy L.G."/>
            <person name="Martin F.M."/>
        </authorList>
    </citation>
    <scope>NUCLEOTIDE SEQUENCE</scope>
    <source>
        <strain evidence="21">UP504</strain>
    </source>
</reference>
<dbReference type="EC" id="5.6.2.3" evidence="17"/>
<evidence type="ECO:0000313" key="22">
    <source>
        <dbReference type="Proteomes" id="UP000886523"/>
    </source>
</evidence>
<dbReference type="InterPro" id="IPR006555">
    <property type="entry name" value="ATP-dep_Helicase_C"/>
</dbReference>
<evidence type="ECO:0000256" key="9">
    <source>
        <dbReference type="ARBA" id="ARBA00022806"/>
    </source>
</evidence>
<protein>
    <recommendedName>
        <fullName evidence="17">DNA 5'-3' helicase</fullName>
        <ecNumber evidence="17">5.6.2.3</ecNumber>
    </recommendedName>
</protein>